<dbReference type="AlphaFoldDB" id="A0A848AWK7"/>
<feature type="transmembrane region" description="Helical" evidence="1">
    <location>
        <begin position="188"/>
        <end position="207"/>
    </location>
</feature>
<keyword evidence="1" id="KW-0472">Membrane</keyword>
<dbReference type="RefSeq" id="WP_168963325.1">
    <property type="nucleotide sequence ID" value="NZ_JABAEW010000037.1"/>
</dbReference>
<dbReference type="PANTHER" id="PTHR13325:SF3">
    <property type="entry name" value="MEMBRANE-BOUND TRANSCRIPTION FACTOR SITE-2 PROTEASE"/>
    <property type="match status" value="1"/>
</dbReference>
<dbReference type="GO" id="GO:0031293">
    <property type="term" value="P:membrane protein intracellular domain proteolysis"/>
    <property type="evidence" value="ECO:0007669"/>
    <property type="project" value="TreeGrafter"/>
</dbReference>
<comment type="caution">
    <text evidence="2">The sequence shown here is derived from an EMBL/GenBank/DDBJ whole genome shotgun (WGS) entry which is preliminary data.</text>
</comment>
<evidence type="ECO:0000313" key="2">
    <source>
        <dbReference type="EMBL" id="NMD88094.1"/>
    </source>
</evidence>
<evidence type="ECO:0000313" key="3">
    <source>
        <dbReference type="Proteomes" id="UP000576225"/>
    </source>
</evidence>
<feature type="transmembrane region" description="Helical" evidence="1">
    <location>
        <begin position="244"/>
        <end position="270"/>
    </location>
</feature>
<feature type="transmembrane region" description="Helical" evidence="1">
    <location>
        <begin position="345"/>
        <end position="371"/>
    </location>
</feature>
<gene>
    <name evidence="2" type="ORF">HF882_16015</name>
</gene>
<feature type="transmembrane region" description="Helical" evidence="1">
    <location>
        <begin position="377"/>
        <end position="395"/>
    </location>
</feature>
<dbReference type="GO" id="GO:0004222">
    <property type="term" value="F:metalloendopeptidase activity"/>
    <property type="evidence" value="ECO:0007669"/>
    <property type="project" value="InterPro"/>
</dbReference>
<feature type="transmembrane region" description="Helical" evidence="1">
    <location>
        <begin position="149"/>
        <end position="168"/>
    </location>
</feature>
<evidence type="ECO:0008006" key="4">
    <source>
        <dbReference type="Google" id="ProtNLM"/>
    </source>
</evidence>
<feature type="transmembrane region" description="Helical" evidence="1">
    <location>
        <begin position="276"/>
        <end position="293"/>
    </location>
</feature>
<dbReference type="Proteomes" id="UP000576225">
    <property type="component" value="Unassembled WGS sequence"/>
</dbReference>
<organism evidence="2 3">
    <name type="scientific">Victivallis vadensis</name>
    <dbReference type="NCBI Taxonomy" id="172901"/>
    <lineage>
        <taxon>Bacteria</taxon>
        <taxon>Pseudomonadati</taxon>
        <taxon>Lentisphaerota</taxon>
        <taxon>Lentisphaeria</taxon>
        <taxon>Victivallales</taxon>
        <taxon>Victivallaceae</taxon>
        <taxon>Victivallis</taxon>
    </lineage>
</organism>
<feature type="transmembrane region" description="Helical" evidence="1">
    <location>
        <begin position="415"/>
        <end position="435"/>
    </location>
</feature>
<dbReference type="GO" id="GO:0016020">
    <property type="term" value="C:membrane"/>
    <property type="evidence" value="ECO:0007669"/>
    <property type="project" value="InterPro"/>
</dbReference>
<dbReference type="InterPro" id="IPR001193">
    <property type="entry name" value="MBTPS2"/>
</dbReference>
<reference evidence="2 3" key="1">
    <citation type="submission" date="2020-04" db="EMBL/GenBank/DDBJ databases">
        <authorList>
            <person name="Hitch T.C.A."/>
            <person name="Wylensek D."/>
            <person name="Clavel T."/>
        </authorList>
    </citation>
    <scope>NUCLEOTIDE SEQUENCE [LARGE SCALE GENOMIC DNA]</scope>
    <source>
        <strain evidence="2 3">COR2-253-APC-1A</strain>
    </source>
</reference>
<dbReference type="EMBL" id="JABAEW010000037">
    <property type="protein sequence ID" value="NMD88094.1"/>
    <property type="molecule type" value="Genomic_DNA"/>
</dbReference>
<keyword evidence="1" id="KW-1133">Transmembrane helix</keyword>
<evidence type="ECO:0000256" key="1">
    <source>
        <dbReference type="SAM" id="Phobius"/>
    </source>
</evidence>
<dbReference type="GO" id="GO:0005737">
    <property type="term" value="C:cytoplasm"/>
    <property type="evidence" value="ECO:0007669"/>
    <property type="project" value="TreeGrafter"/>
</dbReference>
<dbReference type="PANTHER" id="PTHR13325">
    <property type="entry name" value="PROTEASE M50 MEMBRANE-BOUND TRANSCRIPTION FACTOR SITE 2 PROTEASE"/>
    <property type="match status" value="1"/>
</dbReference>
<accession>A0A848AWK7</accession>
<proteinExistence type="predicted"/>
<keyword evidence="1" id="KW-0812">Transmembrane</keyword>
<name>A0A848AWK7_9BACT</name>
<protein>
    <recommendedName>
        <fullName evidence="4">Peptide zinc metalloprotease protein</fullName>
    </recommendedName>
</protein>
<sequence>MQRKRNVPMTGELRRDIELIPPGEHGDYPMLFDPVSDHYYKLDARTASMLSLMDRNYELDEFSARLKAAGIEAGPAELHALTGFLNANNLLLPEYGSMEQRTRQFREAKGRTLPERLAGSYLFFKLPAFHPDRFFTGTMPFVRMLFNPLVRYAILAASLVGYVLLLRQLNEVGRAFVDSLSWTGLVNYFWALLIAKTLHELAHAYVAKGYGCRVRAMGVSFIVFYPRLFTDLSDSWRLSRRKRLMIDFAGIAVELIFGGLAALCWVYAAPGPFRSTMFYLFTVSAAGTLLVNGNPFIRYDGYYILCDLLNIDNLMQRSAEYVKGVNRRFFLGLGRIPDAHGASPALLYLFGIGSFAYRLFLSLSIVLIVYFQFAKPVALALVCLSCYTMLWLPFYREYQYLAGFRRKMDVRKAALLLAGILALLAVFLVPLPWSLTFPAEIASRNRVLVTVAESGFAETELPPEPRQVAAGDPLLALSNVFQEFNIRRYRLIVEYDRAELEIFRSSADTLGLGPQAHKRLLSDRLTLGEMERRRGNLDIRAETAGIFVPGLRELSPGRWLEKGAVLGEIVSPECLVLGYVEEDGYHDIRPGDEVEFQPSGELGSIPCRIESLNPVPAMLKDSALIRQFGGPVSCYPPVPPSAEFKPVATLYRVTLSPTADVPMIPGRTGRIKVRKSYSLAGEIRRTVLHAFLREFSF</sequence>